<name>A0A511YXT8_9CELL</name>
<proteinExistence type="predicted"/>
<comment type="caution">
    <text evidence="1">The sequence shown here is derived from an EMBL/GenBank/DDBJ whole genome shotgun (WGS) entry which is preliminary data.</text>
</comment>
<keyword evidence="2" id="KW-1185">Reference proteome</keyword>
<sequence>MAVDEAWGYGRLREARRVPRRLSAPDPLPYARLAIPAVFLDREIAPGVARAQVTRGAWLRIRRGAYVETAELDDDVHRRARQLVLATAVAVDLQTSATAVFSHATAAAIWGLPLYRLPERTHILVSSSRAGDTSRDIARHDVGKPTEGIAERRGLVVTTLERTVVDCARTLDARGGLVVADAALAAGARRDVLETLVAAARGGRGVRCARDVVAAADDGAESAGESVARWSLIRAGLPAPVTQVPVGTHLGTFWVDLGWPAWRMAAEYDGVAKYGGATTAIVLAEKRRQDAIEEAGWRVIRLTAADVRDPIALARRLRARLPPGALRRTRVLAD</sequence>
<dbReference type="EMBL" id="BJYK01000004">
    <property type="protein sequence ID" value="GEN80024.1"/>
    <property type="molecule type" value="Genomic_DNA"/>
</dbReference>
<gene>
    <name evidence="1" type="ORF">AFE02nite_17580</name>
</gene>
<protein>
    <recommendedName>
        <fullName evidence="3">Transcriptional regulator, AbiEi antitoxin, Type IV TA system</fullName>
    </recommendedName>
</protein>
<organism evidence="1 2">
    <name type="scientific">Actinotalea fermentans</name>
    <dbReference type="NCBI Taxonomy" id="43671"/>
    <lineage>
        <taxon>Bacteria</taxon>
        <taxon>Bacillati</taxon>
        <taxon>Actinomycetota</taxon>
        <taxon>Actinomycetes</taxon>
        <taxon>Micrococcales</taxon>
        <taxon>Cellulomonadaceae</taxon>
        <taxon>Actinotalea</taxon>
    </lineage>
</organism>
<reference evidence="1 2" key="1">
    <citation type="submission" date="2019-07" db="EMBL/GenBank/DDBJ databases">
        <title>Whole genome shotgun sequence of Actinotalea fermentans NBRC 105374.</title>
        <authorList>
            <person name="Hosoyama A."/>
            <person name="Uohara A."/>
            <person name="Ohji S."/>
            <person name="Ichikawa N."/>
        </authorList>
    </citation>
    <scope>NUCLEOTIDE SEQUENCE [LARGE SCALE GENOMIC DNA]</scope>
    <source>
        <strain evidence="1 2">NBRC 105374</strain>
    </source>
</reference>
<evidence type="ECO:0000313" key="1">
    <source>
        <dbReference type="EMBL" id="GEN80024.1"/>
    </source>
</evidence>
<dbReference type="InterPro" id="IPR011335">
    <property type="entry name" value="Restrct_endonuc-II-like"/>
</dbReference>
<evidence type="ECO:0000313" key="2">
    <source>
        <dbReference type="Proteomes" id="UP000321484"/>
    </source>
</evidence>
<dbReference type="SUPFAM" id="SSF52980">
    <property type="entry name" value="Restriction endonuclease-like"/>
    <property type="match status" value="1"/>
</dbReference>
<dbReference type="Proteomes" id="UP000321484">
    <property type="component" value="Unassembled WGS sequence"/>
</dbReference>
<evidence type="ECO:0008006" key="3">
    <source>
        <dbReference type="Google" id="ProtNLM"/>
    </source>
</evidence>
<dbReference type="AlphaFoldDB" id="A0A511YXT8"/>
<accession>A0A511YXT8</accession>